<dbReference type="InterPro" id="IPR008969">
    <property type="entry name" value="CarboxyPept-like_regulatory"/>
</dbReference>
<dbReference type="Pfam" id="PF13715">
    <property type="entry name" value="CarbopepD_reg_2"/>
    <property type="match status" value="1"/>
</dbReference>
<dbReference type="AlphaFoldDB" id="A0A4S8HY19"/>
<proteinExistence type="predicted"/>
<organism evidence="1 2">
    <name type="scientific">Niastella caeni</name>
    <dbReference type="NCBI Taxonomy" id="2569763"/>
    <lineage>
        <taxon>Bacteria</taxon>
        <taxon>Pseudomonadati</taxon>
        <taxon>Bacteroidota</taxon>
        <taxon>Chitinophagia</taxon>
        <taxon>Chitinophagales</taxon>
        <taxon>Chitinophagaceae</taxon>
        <taxon>Niastella</taxon>
    </lineage>
</organism>
<dbReference type="NCBIfam" id="TIGR04183">
    <property type="entry name" value="Por_Secre_tail"/>
    <property type="match status" value="1"/>
</dbReference>
<dbReference type="Proteomes" id="UP000306918">
    <property type="component" value="Unassembled WGS sequence"/>
</dbReference>
<comment type="caution">
    <text evidence="1">The sequence shown here is derived from an EMBL/GenBank/DDBJ whole genome shotgun (WGS) entry which is preliminary data.</text>
</comment>
<dbReference type="RefSeq" id="WP_136575136.1">
    <property type="nucleotide sequence ID" value="NZ_STFF01000001.1"/>
</dbReference>
<gene>
    <name evidence="1" type="ORF">FAM09_00575</name>
</gene>
<dbReference type="EMBL" id="STFF01000001">
    <property type="protein sequence ID" value="THU40643.1"/>
    <property type="molecule type" value="Genomic_DNA"/>
</dbReference>
<dbReference type="InterPro" id="IPR026444">
    <property type="entry name" value="Secre_tail"/>
</dbReference>
<evidence type="ECO:0000313" key="2">
    <source>
        <dbReference type="Proteomes" id="UP000306918"/>
    </source>
</evidence>
<dbReference type="Gene3D" id="2.60.40.1120">
    <property type="entry name" value="Carboxypeptidase-like, regulatory domain"/>
    <property type="match status" value="1"/>
</dbReference>
<dbReference type="OrthoDB" id="7432683at2"/>
<sequence length="351" mass="39078">MPKSIQLQIPEPCHENWQNMTPQEQGRFCGACQKTVVDFSLMTDQEVMNYFLKADHNVCGRFANDQLNKELVVTGKKKRFSWAYAWNVILATLLITETNAQVKPKPKKPVTENIPQDRKMGKVAYVPGRPAINSAIPIIMKGKVVDESNNQPIIGASISVAGTTGGVMADTSGKFILKVQQKDSIVLEFSAIGYETQTRVVDDLTNWQDIQVYLQPAAVVLKDVYITSSITKGRVIMGGVRQVKTVKVDTIKNFINDWLPAAFKKNVKISPNPVMHGNSINVSLALKQPGSYKLEVLNAAGQVMLVQPLLMQTKEQLLDLHTAANWSAGIYWIRISAPNTKNVFQEKFLLH</sequence>
<keyword evidence="2" id="KW-1185">Reference proteome</keyword>
<name>A0A4S8HY19_9BACT</name>
<evidence type="ECO:0000313" key="1">
    <source>
        <dbReference type="EMBL" id="THU40643.1"/>
    </source>
</evidence>
<reference evidence="1 2" key="1">
    <citation type="submission" date="2019-04" db="EMBL/GenBank/DDBJ databases">
        <title>Niastella caeni sp. nov., isolated from activated sludge.</title>
        <authorList>
            <person name="Sheng M."/>
        </authorList>
    </citation>
    <scope>NUCLEOTIDE SEQUENCE [LARGE SCALE GENOMIC DNA]</scope>
    <source>
        <strain evidence="1 2">HX-2-15</strain>
    </source>
</reference>
<dbReference type="SUPFAM" id="SSF49464">
    <property type="entry name" value="Carboxypeptidase regulatory domain-like"/>
    <property type="match status" value="1"/>
</dbReference>
<accession>A0A4S8HY19</accession>
<protein>
    <submittedName>
        <fullName evidence="1">T9SS type A sorting domain-containing protein</fullName>
    </submittedName>
</protein>